<keyword evidence="6" id="KW-0271">Exosome</keyword>
<dbReference type="GO" id="GO:0071035">
    <property type="term" value="P:nuclear polyadenylation-dependent rRNA catabolic process"/>
    <property type="evidence" value="ECO:0007669"/>
    <property type="project" value="EnsemblFungi"/>
</dbReference>
<evidence type="ECO:0000313" key="11">
    <source>
        <dbReference type="EMBL" id="ERF76804.1"/>
    </source>
</evidence>
<dbReference type="GO" id="GO:0071034">
    <property type="term" value="P:CUT catabolic process"/>
    <property type="evidence" value="ECO:0007669"/>
    <property type="project" value="TreeGrafter"/>
</dbReference>
<dbReference type="Gene3D" id="3.30.1370.10">
    <property type="entry name" value="K Homology domain, type 1"/>
    <property type="match status" value="1"/>
</dbReference>
<evidence type="ECO:0000256" key="6">
    <source>
        <dbReference type="ARBA" id="ARBA00022835"/>
    </source>
</evidence>
<evidence type="ECO:0000259" key="10">
    <source>
        <dbReference type="Pfam" id="PF15985"/>
    </source>
</evidence>
<organism evidence="11 12">
    <name type="scientific">Endocarpon pusillum (strain Z07020 / HMAS-L-300199)</name>
    <name type="common">Lichen-forming fungus</name>
    <dbReference type="NCBI Taxonomy" id="1263415"/>
    <lineage>
        <taxon>Eukaryota</taxon>
        <taxon>Fungi</taxon>
        <taxon>Dikarya</taxon>
        <taxon>Ascomycota</taxon>
        <taxon>Pezizomycotina</taxon>
        <taxon>Eurotiomycetes</taxon>
        <taxon>Chaetothyriomycetidae</taxon>
        <taxon>Verrucariales</taxon>
        <taxon>Verrucariaceae</taxon>
        <taxon>Endocarpon</taxon>
    </lineage>
</organism>
<evidence type="ECO:0000256" key="3">
    <source>
        <dbReference type="ARBA" id="ARBA00007841"/>
    </source>
</evidence>
<evidence type="ECO:0000256" key="7">
    <source>
        <dbReference type="ARBA" id="ARBA00022884"/>
    </source>
</evidence>
<comment type="similarity">
    <text evidence="3">Belongs to the RRP40 family.</text>
</comment>
<dbReference type="FunFam" id="3.30.1370.10:FF:000091">
    <property type="entry name" value="Putative exosome complex exonuclease Rrp40"/>
    <property type="match status" value="1"/>
</dbReference>
<keyword evidence="12" id="KW-1185">Reference proteome</keyword>
<dbReference type="SUPFAM" id="SSF54791">
    <property type="entry name" value="Eukaryotic type KH-domain (KH-domain type I)"/>
    <property type="match status" value="1"/>
</dbReference>
<dbReference type="Pfam" id="PF15985">
    <property type="entry name" value="KH_6"/>
    <property type="match status" value="1"/>
</dbReference>
<reference evidence="12" key="1">
    <citation type="journal article" date="2014" name="BMC Genomics">
        <title>Genome characteristics reveal the impact of lichenization on lichen-forming fungus Endocarpon pusillum Hedwig (Verrucariales, Ascomycota).</title>
        <authorList>
            <person name="Wang Y.-Y."/>
            <person name="Liu B."/>
            <person name="Zhang X.-Y."/>
            <person name="Zhou Q.-M."/>
            <person name="Zhang T."/>
            <person name="Li H."/>
            <person name="Yu Y.-F."/>
            <person name="Zhang X.-L."/>
            <person name="Hao X.-Y."/>
            <person name="Wang M."/>
            <person name="Wang L."/>
            <person name="Wei J.-C."/>
        </authorList>
    </citation>
    <scope>NUCLEOTIDE SEQUENCE [LARGE SCALE GENOMIC DNA]</scope>
    <source>
        <strain evidence="12">Z07020 / HMAS-L-300199</strain>
    </source>
</reference>
<dbReference type="GO" id="GO:0005730">
    <property type="term" value="C:nucleolus"/>
    <property type="evidence" value="ECO:0007669"/>
    <property type="project" value="UniProtKB-SubCell"/>
</dbReference>
<dbReference type="GO" id="GO:0071051">
    <property type="term" value="P:poly(A)-dependent snoRNA 3'-end processing"/>
    <property type="evidence" value="ECO:0007669"/>
    <property type="project" value="TreeGrafter"/>
</dbReference>
<dbReference type="PANTHER" id="PTHR21321">
    <property type="entry name" value="PNAS-3 RELATED"/>
    <property type="match status" value="1"/>
</dbReference>
<dbReference type="GO" id="GO:0000176">
    <property type="term" value="C:nuclear exosome (RNase complex)"/>
    <property type="evidence" value="ECO:0007669"/>
    <property type="project" value="EnsemblFungi"/>
</dbReference>
<evidence type="ECO:0000256" key="5">
    <source>
        <dbReference type="ARBA" id="ARBA00022552"/>
    </source>
</evidence>
<dbReference type="EMBL" id="KE720699">
    <property type="protein sequence ID" value="ERF76804.1"/>
    <property type="molecule type" value="Genomic_DNA"/>
</dbReference>
<evidence type="ECO:0000256" key="1">
    <source>
        <dbReference type="ARBA" id="ARBA00004496"/>
    </source>
</evidence>
<dbReference type="InterPro" id="IPR004088">
    <property type="entry name" value="KH_dom_type_1"/>
</dbReference>
<dbReference type="InterPro" id="IPR012340">
    <property type="entry name" value="NA-bd_OB-fold"/>
</dbReference>
<dbReference type="CDD" id="cd22526">
    <property type="entry name" value="KH-I_Rrp40"/>
    <property type="match status" value="1"/>
</dbReference>
<dbReference type="GO" id="GO:0003723">
    <property type="term" value="F:RNA binding"/>
    <property type="evidence" value="ECO:0007669"/>
    <property type="project" value="UniProtKB-KW"/>
</dbReference>
<dbReference type="PANTHER" id="PTHR21321:SF1">
    <property type="entry name" value="EXOSOME COMPLEX COMPONENT RRP40"/>
    <property type="match status" value="1"/>
</dbReference>
<keyword evidence="7" id="KW-0694">RNA-binding</keyword>
<evidence type="ECO:0000256" key="8">
    <source>
        <dbReference type="ARBA" id="ARBA00023242"/>
    </source>
</evidence>
<dbReference type="Pfam" id="PF21262">
    <property type="entry name" value="RRP40_S1"/>
    <property type="match status" value="1"/>
</dbReference>
<dbReference type="Gene3D" id="2.40.50.140">
    <property type="entry name" value="Nucleic acid-binding proteins"/>
    <property type="match status" value="1"/>
</dbReference>
<dbReference type="OrthoDB" id="340500at2759"/>
<dbReference type="GO" id="GO:0000177">
    <property type="term" value="C:cytoplasmic exosome (RNase complex)"/>
    <property type="evidence" value="ECO:0007669"/>
    <property type="project" value="EnsemblFungi"/>
</dbReference>
<dbReference type="SUPFAM" id="SSF50249">
    <property type="entry name" value="Nucleic acid-binding proteins"/>
    <property type="match status" value="1"/>
</dbReference>
<dbReference type="AlphaFoldDB" id="U1I3Z5"/>
<name>U1I3Z5_ENDPU</name>
<dbReference type="Proteomes" id="UP000019373">
    <property type="component" value="Unassembled WGS sequence"/>
</dbReference>
<dbReference type="GO" id="GO:0034475">
    <property type="term" value="P:U4 snRNA 3'-end processing"/>
    <property type="evidence" value="ECO:0007669"/>
    <property type="project" value="TreeGrafter"/>
</dbReference>
<dbReference type="InterPro" id="IPR049469">
    <property type="entry name" value="RRP40_KH-I"/>
</dbReference>
<keyword evidence="4" id="KW-0963">Cytoplasm</keyword>
<evidence type="ECO:0000256" key="9">
    <source>
        <dbReference type="ARBA" id="ARBA00030615"/>
    </source>
</evidence>
<evidence type="ECO:0000256" key="4">
    <source>
        <dbReference type="ARBA" id="ARBA00022490"/>
    </source>
</evidence>
<keyword evidence="8" id="KW-0539">Nucleus</keyword>
<evidence type="ECO:0000256" key="2">
    <source>
        <dbReference type="ARBA" id="ARBA00004604"/>
    </source>
</evidence>
<dbReference type="InterPro" id="IPR037319">
    <property type="entry name" value="Rrp40_S1"/>
</dbReference>
<comment type="subcellular location">
    <subcellularLocation>
        <location evidence="1">Cytoplasm</location>
    </subcellularLocation>
    <subcellularLocation>
        <location evidence="2">Nucleus</location>
        <location evidence="2">Nucleolus</location>
    </subcellularLocation>
</comment>
<evidence type="ECO:0000313" key="12">
    <source>
        <dbReference type="Proteomes" id="UP000019373"/>
    </source>
</evidence>
<dbReference type="GO" id="GO:0071038">
    <property type="term" value="P:TRAMP-dependent tRNA surveillance pathway"/>
    <property type="evidence" value="ECO:0007669"/>
    <property type="project" value="EnsemblFungi"/>
</dbReference>
<proteinExistence type="inferred from homology"/>
<protein>
    <recommendedName>
        <fullName evidence="9">Ribosomal RNA-processing protein 40</fullName>
    </recommendedName>
</protein>
<dbReference type="eggNOG" id="KOG1004">
    <property type="taxonomic scope" value="Eukaryota"/>
</dbReference>
<dbReference type="FunFam" id="2.40.50.140:FF:000127">
    <property type="entry name" value="Exosome complex component RRP40"/>
    <property type="match status" value="1"/>
</dbReference>
<dbReference type="GO" id="GO:0000467">
    <property type="term" value="P:exonucleolytic trimming to generate mature 3'-end of 5.8S rRNA from tricistronic rRNA transcript (SSU-rRNA, 5.8S rRNA, LSU-rRNA)"/>
    <property type="evidence" value="ECO:0007669"/>
    <property type="project" value="EnsemblFungi"/>
</dbReference>
<dbReference type="RefSeq" id="XP_007785840.1">
    <property type="nucleotide sequence ID" value="XM_007787650.1"/>
</dbReference>
<dbReference type="GO" id="GO:0030145">
    <property type="term" value="F:manganese ion binding"/>
    <property type="evidence" value="ECO:0007669"/>
    <property type="project" value="EnsemblFungi"/>
</dbReference>
<keyword evidence="5" id="KW-0698">rRNA processing</keyword>
<sequence length="244" mass="25910">MASNLVFPGDTISGVNIPASKSLHPASGLYRESSCAPILATLAGKLEQNPKKKTAHVTAPNARYIPRVGDLVIASVQRSSMDFFHLSICPHIPQAILPQLAFEGASKKTRPQLKPNDLVYAKVLSASKNMEVELTCVDPSTGKSEPEGLGPITGGMVFDISTGLAARLLSSQSVAVLEELGEKLAGGFEVAVGKNGKVWVDCPESGIRGIYAVGRCLQETDCDNLQKSEQQKLVKRVVKETGLG</sequence>
<dbReference type="GeneID" id="19242862"/>
<dbReference type="CDD" id="cd05790">
    <property type="entry name" value="S1_Rrp40"/>
    <property type="match status" value="1"/>
</dbReference>
<dbReference type="HOGENOM" id="CLU_069847_0_0_1"/>
<gene>
    <name evidence="11" type="ORF">EPUS_07984</name>
</gene>
<dbReference type="OMA" id="SYMAFPN"/>
<feature type="domain" description="K Homology" evidence="10">
    <location>
        <begin position="155"/>
        <end position="204"/>
    </location>
</feature>
<accession>U1I3Z5</accession>
<dbReference type="InterPro" id="IPR036612">
    <property type="entry name" value="KH_dom_type_1_sf"/>
</dbReference>
<dbReference type="InterPro" id="IPR026699">
    <property type="entry name" value="Exosome_RNA_bind1/RRP40/RRP4"/>
</dbReference>